<keyword evidence="3" id="KW-1185">Reference proteome</keyword>
<gene>
    <name evidence="2" type="ORF">BG011_006767</name>
</gene>
<accession>A0A9P6QF96</accession>
<dbReference type="Proteomes" id="UP000726737">
    <property type="component" value="Unassembled WGS sequence"/>
</dbReference>
<sequence length="641" mass="71469">MEIQSRASTGGKPFLGEINRTLARVEGEEEELEVIGSGISGSFQPQSWSRPRLPMLMPKLKYDYPEASEENFSPGTSLIFNAYRGNSGLLTQPYMAIAEEDQNPYHRIEAPDAQRWPEQAHQNHLQHRPLSSHRHEENSYSSQWQPEHPYHQRPYDHSYLPHTTNDHNRGSDDYHGVPGDYDEARSHDSKRPPRPMSPSPTSASLLSSTAERCMDKNHENRSQGPRVDYAPQTTTPPHSNQSNSQCQKYPEHGYGGGHRLQETMSGARYHPFQSHPSAAPQQHRPAEESSEHRYSTPAVDIPQPRNRTSIDGAGDYGHEDPMENRGSGRPGYRQPQQPQYAQNPLQTQFNQRGMGPRYALTRTNYRMIFEYASEIKECLLNGKAGATDRLLYNAEILSKVFMGCRVDKDPRELDEDDTQALNPHQLRCTSCNIVKTPEWRKGPLVWGKISRGKAALAKSKQGTASTSKPKPSKAAGDTQMAQVATSNSRDEVSMPLPNVGASVTMGTTRKRGRDLSSTMEADEVESSARDEDVRSMEVPGMEVETLNHQQNVQDARSRLGNQPSIPVNDHSPKKPATDESRMVQQAVAPTNRGPILSQNAVKKEQSLPSFDSSKVAGHGSRGTGAETPVTDRKLALSFLLE</sequence>
<dbReference type="OrthoDB" id="2162994at2759"/>
<feature type="compositionally biased region" description="Low complexity" evidence="1">
    <location>
        <begin position="334"/>
        <end position="348"/>
    </location>
</feature>
<feature type="compositionally biased region" description="Basic and acidic residues" evidence="1">
    <location>
        <begin position="570"/>
        <end position="581"/>
    </location>
</feature>
<feature type="region of interest" description="Disordered" evidence="1">
    <location>
        <begin position="456"/>
        <end position="533"/>
    </location>
</feature>
<feature type="compositionally biased region" description="Basic and acidic residues" evidence="1">
    <location>
        <begin position="284"/>
        <end position="294"/>
    </location>
</feature>
<feature type="compositionally biased region" description="Polar residues" evidence="1">
    <location>
        <begin position="596"/>
        <end position="612"/>
    </location>
</feature>
<feature type="compositionally biased region" description="Low complexity" evidence="1">
    <location>
        <begin position="199"/>
        <end position="210"/>
    </location>
</feature>
<evidence type="ECO:0008006" key="4">
    <source>
        <dbReference type="Google" id="ProtNLM"/>
    </source>
</evidence>
<organism evidence="2 3">
    <name type="scientific">Mortierella polycephala</name>
    <dbReference type="NCBI Taxonomy" id="41804"/>
    <lineage>
        <taxon>Eukaryota</taxon>
        <taxon>Fungi</taxon>
        <taxon>Fungi incertae sedis</taxon>
        <taxon>Mucoromycota</taxon>
        <taxon>Mortierellomycotina</taxon>
        <taxon>Mortierellomycetes</taxon>
        <taxon>Mortierellales</taxon>
        <taxon>Mortierellaceae</taxon>
        <taxon>Mortierella</taxon>
    </lineage>
</organism>
<feature type="compositionally biased region" description="Polar residues" evidence="1">
    <location>
        <begin position="231"/>
        <end position="247"/>
    </location>
</feature>
<feature type="compositionally biased region" description="Basic and acidic residues" evidence="1">
    <location>
        <begin position="182"/>
        <end position="191"/>
    </location>
</feature>
<reference evidence="2" key="1">
    <citation type="journal article" date="2020" name="Fungal Divers.">
        <title>Resolving the Mortierellaceae phylogeny through synthesis of multi-gene phylogenetics and phylogenomics.</title>
        <authorList>
            <person name="Vandepol N."/>
            <person name="Liber J."/>
            <person name="Desiro A."/>
            <person name="Na H."/>
            <person name="Kennedy M."/>
            <person name="Barry K."/>
            <person name="Grigoriev I.V."/>
            <person name="Miller A.N."/>
            <person name="O'Donnell K."/>
            <person name="Stajich J.E."/>
            <person name="Bonito G."/>
        </authorList>
    </citation>
    <scope>NUCLEOTIDE SEQUENCE</scope>
    <source>
        <strain evidence="2">KOD948</strain>
    </source>
</reference>
<proteinExistence type="predicted"/>
<feature type="region of interest" description="Disordered" evidence="1">
    <location>
        <begin position="549"/>
        <end position="632"/>
    </location>
</feature>
<feature type="compositionally biased region" description="Polar residues" evidence="1">
    <location>
        <begin position="460"/>
        <end position="469"/>
    </location>
</feature>
<protein>
    <recommendedName>
        <fullName evidence="4">GATA-type domain-containing protein</fullName>
    </recommendedName>
</protein>
<evidence type="ECO:0000313" key="2">
    <source>
        <dbReference type="EMBL" id="KAG0267350.1"/>
    </source>
</evidence>
<evidence type="ECO:0000313" key="3">
    <source>
        <dbReference type="Proteomes" id="UP000726737"/>
    </source>
</evidence>
<dbReference type="AlphaFoldDB" id="A0A9P6QF96"/>
<feature type="region of interest" description="Disordered" evidence="1">
    <location>
        <begin position="116"/>
        <end position="351"/>
    </location>
</feature>
<comment type="caution">
    <text evidence="2">The sequence shown here is derived from an EMBL/GenBank/DDBJ whole genome shotgun (WGS) entry which is preliminary data.</text>
</comment>
<dbReference type="EMBL" id="JAAAJA010000005">
    <property type="protein sequence ID" value="KAG0267350.1"/>
    <property type="molecule type" value="Genomic_DNA"/>
</dbReference>
<evidence type="ECO:0000256" key="1">
    <source>
        <dbReference type="SAM" id="MobiDB-lite"/>
    </source>
</evidence>
<feature type="compositionally biased region" description="Polar residues" evidence="1">
    <location>
        <begin position="549"/>
        <end position="565"/>
    </location>
</feature>
<feature type="compositionally biased region" description="Basic and acidic residues" evidence="1">
    <location>
        <begin position="164"/>
        <end position="175"/>
    </location>
</feature>
<feature type="compositionally biased region" description="Basic and acidic residues" evidence="1">
    <location>
        <begin position="212"/>
        <end position="221"/>
    </location>
</feature>
<name>A0A9P6QF96_9FUNG</name>